<dbReference type="SUPFAM" id="SSF81383">
    <property type="entry name" value="F-box domain"/>
    <property type="match status" value="1"/>
</dbReference>
<feature type="domain" description="F-box" evidence="3">
    <location>
        <begin position="123"/>
        <end position="159"/>
    </location>
</feature>
<comment type="caution">
    <text evidence="4">The sequence shown here is derived from an EMBL/GenBank/DDBJ whole genome shotgun (WGS) entry which is preliminary data.</text>
</comment>
<keyword evidence="2" id="KW-0472">Membrane</keyword>
<evidence type="ECO:0000259" key="3">
    <source>
        <dbReference type="PROSITE" id="PS50181"/>
    </source>
</evidence>
<dbReference type="PROSITE" id="PS50181">
    <property type="entry name" value="FBOX"/>
    <property type="match status" value="1"/>
</dbReference>
<reference evidence="4 5" key="1">
    <citation type="submission" date="2019-10" db="EMBL/GenBank/DDBJ databases">
        <authorList>
            <person name="Palmer J.M."/>
        </authorList>
    </citation>
    <scope>NUCLEOTIDE SEQUENCE [LARGE SCALE GENOMIC DNA]</scope>
    <source>
        <strain evidence="4 5">TWF506</strain>
    </source>
</reference>
<gene>
    <name evidence="4" type="ORF">TWF506_004648</name>
</gene>
<dbReference type="Proteomes" id="UP001307849">
    <property type="component" value="Unassembled WGS sequence"/>
</dbReference>
<organism evidence="4 5">
    <name type="scientific">Arthrobotrys conoides</name>
    <dbReference type="NCBI Taxonomy" id="74498"/>
    <lineage>
        <taxon>Eukaryota</taxon>
        <taxon>Fungi</taxon>
        <taxon>Dikarya</taxon>
        <taxon>Ascomycota</taxon>
        <taxon>Pezizomycotina</taxon>
        <taxon>Orbiliomycetes</taxon>
        <taxon>Orbiliales</taxon>
        <taxon>Orbiliaceae</taxon>
        <taxon>Arthrobotrys</taxon>
    </lineage>
</organism>
<evidence type="ECO:0000313" key="4">
    <source>
        <dbReference type="EMBL" id="KAK6497173.1"/>
    </source>
</evidence>
<accession>A0AAN8MWC3</accession>
<evidence type="ECO:0000256" key="1">
    <source>
        <dbReference type="SAM" id="MobiDB-lite"/>
    </source>
</evidence>
<dbReference type="InterPro" id="IPR001810">
    <property type="entry name" value="F-box_dom"/>
</dbReference>
<protein>
    <recommendedName>
        <fullName evidence="3">F-box domain-containing protein</fullName>
    </recommendedName>
</protein>
<dbReference type="AlphaFoldDB" id="A0AAN8MWC3"/>
<name>A0AAN8MWC3_9PEZI</name>
<feature type="region of interest" description="Disordered" evidence="1">
    <location>
        <begin position="1"/>
        <end position="42"/>
    </location>
</feature>
<dbReference type="InterPro" id="IPR036047">
    <property type="entry name" value="F-box-like_dom_sf"/>
</dbReference>
<feature type="transmembrane region" description="Helical" evidence="2">
    <location>
        <begin position="426"/>
        <end position="449"/>
    </location>
</feature>
<keyword evidence="2" id="KW-0812">Transmembrane</keyword>
<evidence type="ECO:0000313" key="5">
    <source>
        <dbReference type="Proteomes" id="UP001307849"/>
    </source>
</evidence>
<proteinExistence type="predicted"/>
<feature type="compositionally biased region" description="Low complexity" evidence="1">
    <location>
        <begin position="14"/>
        <end position="30"/>
    </location>
</feature>
<evidence type="ECO:0000256" key="2">
    <source>
        <dbReference type="SAM" id="Phobius"/>
    </source>
</evidence>
<keyword evidence="5" id="KW-1185">Reference proteome</keyword>
<dbReference type="EMBL" id="JAVHJM010000015">
    <property type="protein sequence ID" value="KAK6497173.1"/>
    <property type="molecule type" value="Genomic_DNA"/>
</dbReference>
<keyword evidence="2" id="KW-1133">Transmembrane helix</keyword>
<sequence>MSTSTSGTDRENESTSPSSASVTSPSSGSSRKLDLPPELTPFSKRKGNIEAVIFVNTDKQETMIYPLHTNDRFPDFPTLRKEQWVIRRVFAEMMLDPELSERAEISRLHYQLTKPINHDEDSTGRLSWLPSGVLFRIFNELDPLSLLALAVTSFRLLKLTTPHVRDVIMPPHVGSWAGDKVQCIQLTVDSNLHIQGRGRTSAYIENYCNYQRWTKGYRIVEPLRSFVLPLGREGIYDAERILAGIIGQIEQSPGRLNAIREFITGLQYGDEFWLSFHRERKYWFNKVDSVAFSSGEITVFDLHKWVSADGPGRLDENSLPTSVFGRGMHFLGQDSFFSKSNWAGEPWKIVPCDDHQDDTLGLAPLARAEKRQRMVEDILLRDEGGRVSKIPRSGDETGLPYRSIPDSRRKVALSRQYRKKVMGARALFILVALCWALQAGVFSELWYFVTLGWWVFTGKEIEGGIQI</sequence>